<sequence length="50" mass="5801">MVKSDKEAYKEDQDKYLPIVIQRNANIPGTVCVFGKTIDQIGKSMWQERK</sequence>
<gene>
    <name evidence="1" type="ORF">SAMN04488121_101867</name>
</gene>
<organism evidence="1 2">
    <name type="scientific">Chitinophaga filiformis</name>
    <name type="common">Myxococcus filiformis</name>
    <name type="synonym">Flexibacter filiformis</name>
    <dbReference type="NCBI Taxonomy" id="104663"/>
    <lineage>
        <taxon>Bacteria</taxon>
        <taxon>Pseudomonadati</taxon>
        <taxon>Bacteroidota</taxon>
        <taxon>Chitinophagia</taxon>
        <taxon>Chitinophagales</taxon>
        <taxon>Chitinophagaceae</taxon>
        <taxon>Chitinophaga</taxon>
    </lineage>
</organism>
<reference evidence="1 2" key="1">
    <citation type="submission" date="2016-10" db="EMBL/GenBank/DDBJ databases">
        <authorList>
            <person name="de Groot N.N."/>
        </authorList>
    </citation>
    <scope>NUCLEOTIDE SEQUENCE [LARGE SCALE GENOMIC DNA]</scope>
    <source>
        <strain evidence="1 2">DSM 527</strain>
    </source>
</reference>
<dbReference type="EMBL" id="FNBN01000001">
    <property type="protein sequence ID" value="SDF12500.1"/>
    <property type="molecule type" value="Genomic_DNA"/>
</dbReference>
<dbReference type="Proteomes" id="UP000199045">
    <property type="component" value="Unassembled WGS sequence"/>
</dbReference>
<accession>A0A1G7IID3</accession>
<evidence type="ECO:0000313" key="1">
    <source>
        <dbReference type="EMBL" id="SDF12500.1"/>
    </source>
</evidence>
<evidence type="ECO:0000313" key="2">
    <source>
        <dbReference type="Proteomes" id="UP000199045"/>
    </source>
</evidence>
<name>A0A1G7IID3_CHIFI</name>
<protein>
    <submittedName>
        <fullName evidence="1">Uncharacterized protein</fullName>
    </submittedName>
</protein>
<dbReference type="AlphaFoldDB" id="A0A1G7IID3"/>
<proteinExistence type="predicted"/>